<dbReference type="GO" id="GO:0005975">
    <property type="term" value="P:carbohydrate metabolic process"/>
    <property type="evidence" value="ECO:0007669"/>
    <property type="project" value="InterPro"/>
</dbReference>
<sequence>MNISRGDFGEYGPRISGRDAVIFTFAVKPSAEKISIILFDKSTFKQLHLIELSKDYAVGAVYSVLVSGINPDEVCYLLKEDRKVYVDPYATAVVGRDKWADVEAREKRQFKVFSGISRIDKDWKDTKVQIAPTDMVLYKLHLRGFTAGFNMSEAKIGTYKGLTSKLSYLKKLGVTSIELMPLYDFEELFLETKAVISPKGKITEALEYTGKINYWGFGIANYFAPKASYFGGADSVCESMRNLVSTLHANGFEAIMEFSFSTEVSPEIYLDCLKYYVKYYHIDGFHIVGCNAPIERIAAEPFLADTKIFYEFIPEEILCQESGKKHLFIYNDSFMNVTRQIQNHMNGSMVQFANHMRRQNGAYGFVNYMANVNGFSLWDSYSYGEKHNQDNGEDNRDGTNNNYSFNYGIEGKTTNKIINANRFREMRNAFTALFMSQSVPLIVAADEMAATHEGNNNPYCQDNKIGYTMFAKNKSKTTLQKFVMELVEFRKHHKCLRGETPFYMNDYKHLGLPDMSFHGSEPWMMTIGEEQKALGVLYNGAYANEKEDVFVCYNFHYDSVDMALPLLAPGKRWRLCFNTAEFDDKSDFSPKPIHDQQSIKVPGNSISVLVGIKPEKK</sequence>
<organism evidence="2 3">
    <name type="scientific">Pseudobutyrivibrio xylanivorans</name>
    <dbReference type="NCBI Taxonomy" id="185007"/>
    <lineage>
        <taxon>Bacteria</taxon>
        <taxon>Bacillati</taxon>
        <taxon>Bacillota</taxon>
        <taxon>Clostridia</taxon>
        <taxon>Lachnospirales</taxon>
        <taxon>Lachnospiraceae</taxon>
        <taxon>Pseudobutyrivibrio</taxon>
    </lineage>
</organism>
<dbReference type="Pfam" id="PF00128">
    <property type="entry name" value="Alpha-amylase"/>
    <property type="match status" value="1"/>
</dbReference>
<proteinExistence type="predicted"/>
<dbReference type="Gene3D" id="2.60.40.1180">
    <property type="entry name" value="Golgi alpha-mannosidase II"/>
    <property type="match status" value="1"/>
</dbReference>
<name>A0A1G5RWS1_PSEXY</name>
<dbReference type="Proteomes" id="UP000199428">
    <property type="component" value="Unassembled WGS sequence"/>
</dbReference>
<dbReference type="AlphaFoldDB" id="A0A1G5RWS1"/>
<dbReference type="SUPFAM" id="SSF51011">
    <property type="entry name" value="Glycosyl hydrolase domain"/>
    <property type="match status" value="1"/>
</dbReference>
<evidence type="ECO:0000313" key="2">
    <source>
        <dbReference type="EMBL" id="SCZ78493.1"/>
    </source>
</evidence>
<dbReference type="InterPro" id="IPR013780">
    <property type="entry name" value="Glyco_hydro_b"/>
</dbReference>
<dbReference type="InterPro" id="IPR013783">
    <property type="entry name" value="Ig-like_fold"/>
</dbReference>
<dbReference type="SUPFAM" id="SSF51445">
    <property type="entry name" value="(Trans)glycosidases"/>
    <property type="match status" value="1"/>
</dbReference>
<feature type="domain" description="Glycosyl hydrolase family 13 catalytic" evidence="1">
    <location>
        <begin position="149"/>
        <end position="258"/>
    </location>
</feature>
<dbReference type="InterPro" id="IPR006047">
    <property type="entry name" value="GH13_cat_dom"/>
</dbReference>
<dbReference type="PANTHER" id="PTHR43002">
    <property type="entry name" value="GLYCOGEN DEBRANCHING ENZYME"/>
    <property type="match status" value="1"/>
</dbReference>
<dbReference type="RefSeq" id="WP_028246913.1">
    <property type="nucleotide sequence ID" value="NZ_FMWK01000005.1"/>
</dbReference>
<accession>A0A1G5RWS1</accession>
<dbReference type="Gene3D" id="3.20.20.80">
    <property type="entry name" value="Glycosidases"/>
    <property type="match status" value="2"/>
</dbReference>
<dbReference type="Gene3D" id="2.60.40.10">
    <property type="entry name" value="Immunoglobulins"/>
    <property type="match status" value="1"/>
</dbReference>
<protein>
    <submittedName>
        <fullName evidence="2">Glycogen operon protein</fullName>
    </submittedName>
</protein>
<evidence type="ECO:0000313" key="3">
    <source>
        <dbReference type="Proteomes" id="UP000199428"/>
    </source>
</evidence>
<gene>
    <name evidence="2" type="ORF">SAMN02910350_01304</name>
</gene>
<dbReference type="InterPro" id="IPR017853">
    <property type="entry name" value="GH"/>
</dbReference>
<evidence type="ECO:0000259" key="1">
    <source>
        <dbReference type="Pfam" id="PF00128"/>
    </source>
</evidence>
<reference evidence="2 3" key="1">
    <citation type="submission" date="2016-10" db="EMBL/GenBank/DDBJ databases">
        <authorList>
            <person name="de Groot N.N."/>
        </authorList>
    </citation>
    <scope>NUCLEOTIDE SEQUENCE [LARGE SCALE GENOMIC DNA]</scope>
    <source>
        <strain evidence="2 3">DSM 10317</strain>
    </source>
</reference>
<dbReference type="EMBL" id="FMWK01000005">
    <property type="protein sequence ID" value="SCZ78493.1"/>
    <property type="molecule type" value="Genomic_DNA"/>
</dbReference>